<accession>A0A0E0E1Q2</accession>
<dbReference type="EnsemblPlants" id="OMERI06G15670.1">
    <property type="protein sequence ID" value="OMERI06G15670.1"/>
    <property type="gene ID" value="OMERI06G15670"/>
</dbReference>
<evidence type="ECO:0000313" key="3">
    <source>
        <dbReference type="Proteomes" id="UP000008021"/>
    </source>
</evidence>
<sequence>MIIVLDMWTEESNMELYMGAAVEYILNKYTADRFDFGAHGPHYFQLIPIYKERGWHMIFEKTRTRISWQIVELYVNCTPTQVGLSQVNSTIHVRESSRLLNDFGVCLEQSAIHSSAHVAPHVIFPSSARTYNQNPCTVQFNPPNQVDGEPALEGIPSSQSDGKPHLNRAQRPSQVRSH</sequence>
<reference evidence="2" key="2">
    <citation type="submission" date="2018-05" db="EMBL/GenBank/DDBJ databases">
        <title>OmerRS3 (Oryza meridionalis Reference Sequence Version 3).</title>
        <authorList>
            <person name="Zhang J."/>
            <person name="Kudrna D."/>
            <person name="Lee S."/>
            <person name="Talag J."/>
            <person name="Welchert J."/>
            <person name="Wing R.A."/>
        </authorList>
    </citation>
    <scope>NUCLEOTIDE SEQUENCE [LARGE SCALE GENOMIC DNA]</scope>
    <source>
        <strain evidence="2">cv. OR44</strain>
    </source>
</reference>
<dbReference type="Gramene" id="OMERI06G15670.1">
    <property type="protein sequence ID" value="OMERI06G15670.1"/>
    <property type="gene ID" value="OMERI06G15670"/>
</dbReference>
<keyword evidence="3" id="KW-1185">Reference proteome</keyword>
<dbReference type="Proteomes" id="UP000008021">
    <property type="component" value="Chromosome 6"/>
</dbReference>
<reference evidence="2" key="1">
    <citation type="submission" date="2015-04" db="UniProtKB">
        <authorList>
            <consortium name="EnsemblPlants"/>
        </authorList>
    </citation>
    <scope>IDENTIFICATION</scope>
</reference>
<dbReference type="HOGENOM" id="CLU_1512908_0_0_1"/>
<name>A0A0E0E1Q2_9ORYZ</name>
<organism evidence="2">
    <name type="scientific">Oryza meridionalis</name>
    <dbReference type="NCBI Taxonomy" id="40149"/>
    <lineage>
        <taxon>Eukaryota</taxon>
        <taxon>Viridiplantae</taxon>
        <taxon>Streptophyta</taxon>
        <taxon>Embryophyta</taxon>
        <taxon>Tracheophyta</taxon>
        <taxon>Spermatophyta</taxon>
        <taxon>Magnoliopsida</taxon>
        <taxon>Liliopsida</taxon>
        <taxon>Poales</taxon>
        <taxon>Poaceae</taxon>
        <taxon>BOP clade</taxon>
        <taxon>Oryzoideae</taxon>
        <taxon>Oryzeae</taxon>
        <taxon>Oryzinae</taxon>
        <taxon>Oryza</taxon>
    </lineage>
</organism>
<proteinExistence type="predicted"/>
<evidence type="ECO:0000256" key="1">
    <source>
        <dbReference type="SAM" id="MobiDB-lite"/>
    </source>
</evidence>
<protein>
    <submittedName>
        <fullName evidence="2">Uncharacterized protein</fullName>
    </submittedName>
</protein>
<feature type="region of interest" description="Disordered" evidence="1">
    <location>
        <begin position="139"/>
        <end position="178"/>
    </location>
</feature>
<dbReference type="AlphaFoldDB" id="A0A0E0E1Q2"/>
<evidence type="ECO:0000313" key="2">
    <source>
        <dbReference type="EnsemblPlants" id="OMERI06G15670.1"/>
    </source>
</evidence>